<organism evidence="1 2">
    <name type="scientific">Fontibacillus panacisegetis</name>
    <dbReference type="NCBI Taxonomy" id="670482"/>
    <lineage>
        <taxon>Bacteria</taxon>
        <taxon>Bacillati</taxon>
        <taxon>Bacillota</taxon>
        <taxon>Bacilli</taxon>
        <taxon>Bacillales</taxon>
        <taxon>Paenibacillaceae</taxon>
        <taxon>Fontibacillus</taxon>
    </lineage>
</organism>
<proteinExistence type="predicted"/>
<dbReference type="OrthoDB" id="9801954at2"/>
<accession>A0A1G7JUR4</accession>
<dbReference type="STRING" id="670482.SAMN04488542_108114"/>
<sequence>MTEYTESEYSEYTDYSEYTNYTHSNNSTDDSENNKVKRICFAILVHNRKEVVIDLLDNIRCYCPNSSIVLFNGGDDPELCHGLGYPVCPTSRKLSYGVTAVYMLEVMRWLEDSNKKYDYLVNLDSDALFAKEGYESYIIREMENKDYMGVGTKVPDDDFYCLIQLRQEKKQWEPLLGQEPYFESFNVGQVYSRNLVQRFLNSDQYSLFHKNLMETEAFGVDELVFVTMTDRLGIQVHPYQEDVASTIRYRPHFPLDEMVHYLNQKPGCYLFHPVYRKMKDETRAAVRELMKREIQYDPDIQESFINKDLGRFPYMIRRKKNKGTVMEWIAASEEEGLLYWKVKSGILYGPYSFGSGKVSGLSVLETSYGNIEVICRIGTSLVHFWRDDDTGEWFQSDTFAEEVVGMPSFIQSSYGSFEVLAPLKGGGLGHWWRNNDNPEHPWIGPHVFGKDHFTDAILIENNSSQLTAVVLQNDVYKYFVRDDRNSWQWLGPYE</sequence>
<dbReference type="RefSeq" id="WP_091228781.1">
    <property type="nucleotide sequence ID" value="NZ_FNBG01000008.1"/>
</dbReference>
<dbReference type="Proteomes" id="UP000198972">
    <property type="component" value="Unassembled WGS sequence"/>
</dbReference>
<name>A0A1G7JUR4_9BACL</name>
<dbReference type="InterPro" id="IPR029044">
    <property type="entry name" value="Nucleotide-diphossugar_trans"/>
</dbReference>
<evidence type="ECO:0000313" key="1">
    <source>
        <dbReference type="EMBL" id="SDF28676.1"/>
    </source>
</evidence>
<gene>
    <name evidence="1" type="ORF">SAMN04488542_108114</name>
</gene>
<dbReference type="EMBL" id="FNBG01000008">
    <property type="protein sequence ID" value="SDF28676.1"/>
    <property type="molecule type" value="Genomic_DNA"/>
</dbReference>
<evidence type="ECO:0000313" key="2">
    <source>
        <dbReference type="Proteomes" id="UP000198972"/>
    </source>
</evidence>
<reference evidence="1 2" key="1">
    <citation type="submission" date="2016-10" db="EMBL/GenBank/DDBJ databases">
        <authorList>
            <person name="de Groot N.N."/>
        </authorList>
    </citation>
    <scope>NUCLEOTIDE SEQUENCE [LARGE SCALE GENOMIC DNA]</scope>
    <source>
        <strain evidence="1 2">DSM 28129</strain>
    </source>
</reference>
<dbReference type="SUPFAM" id="SSF53448">
    <property type="entry name" value="Nucleotide-diphospho-sugar transferases"/>
    <property type="match status" value="1"/>
</dbReference>
<dbReference type="AlphaFoldDB" id="A0A1G7JUR4"/>
<protein>
    <submittedName>
        <fullName evidence="1">Uncharacterized protein</fullName>
    </submittedName>
</protein>
<keyword evidence="2" id="KW-1185">Reference proteome</keyword>